<proteinExistence type="predicted"/>
<comment type="caution">
    <text evidence="5">The sequence shown here is derived from an EMBL/GenBank/DDBJ whole genome shotgun (WGS) entry which is preliminary data.</text>
</comment>
<reference evidence="5 6" key="1">
    <citation type="submission" date="2020-02" db="EMBL/GenBank/DDBJ databases">
        <title>Draft genome sequence of two Spirosoma agri KCTC 52727 and Spirosoma terrae KCTC 52035.</title>
        <authorList>
            <person name="Rojas J."/>
            <person name="Ambika Manirajan B."/>
            <person name="Suarez C."/>
            <person name="Ratering S."/>
            <person name="Schnell S."/>
        </authorList>
    </citation>
    <scope>NUCLEOTIDE SEQUENCE [LARGE SCALE GENOMIC DNA]</scope>
    <source>
        <strain evidence="5 6">KCTC 52035</strain>
    </source>
</reference>
<dbReference type="GO" id="GO:0003993">
    <property type="term" value="F:acid phosphatase activity"/>
    <property type="evidence" value="ECO:0007669"/>
    <property type="project" value="InterPro"/>
</dbReference>
<accession>A0A6L9LBT8</accession>
<gene>
    <name evidence="5" type="ORF">GK108_05390</name>
</gene>
<dbReference type="Pfam" id="PF16656">
    <property type="entry name" value="Pur_ac_phosph_N"/>
    <property type="match status" value="1"/>
</dbReference>
<dbReference type="InterPro" id="IPR029052">
    <property type="entry name" value="Metallo-depent_PP-like"/>
</dbReference>
<dbReference type="Proteomes" id="UP000474175">
    <property type="component" value="Unassembled WGS sequence"/>
</dbReference>
<evidence type="ECO:0000256" key="2">
    <source>
        <dbReference type="SAM" id="Coils"/>
    </source>
</evidence>
<feature type="domain" description="Calcineurin-like phosphoesterase" evidence="3">
    <location>
        <begin position="82"/>
        <end position="307"/>
    </location>
</feature>
<protein>
    <recommendedName>
        <fullName evidence="7">Metallophosphoesterase</fullName>
    </recommendedName>
</protein>
<dbReference type="Gene3D" id="2.60.40.380">
    <property type="entry name" value="Purple acid phosphatase-like, N-terminal"/>
    <property type="match status" value="1"/>
</dbReference>
<organism evidence="5 6">
    <name type="scientific">Spirosoma terrae</name>
    <dbReference type="NCBI Taxonomy" id="1968276"/>
    <lineage>
        <taxon>Bacteria</taxon>
        <taxon>Pseudomonadati</taxon>
        <taxon>Bacteroidota</taxon>
        <taxon>Cytophagia</taxon>
        <taxon>Cytophagales</taxon>
        <taxon>Cytophagaceae</taxon>
        <taxon>Spirosoma</taxon>
    </lineage>
</organism>
<evidence type="ECO:0000259" key="3">
    <source>
        <dbReference type="Pfam" id="PF00149"/>
    </source>
</evidence>
<evidence type="ECO:0000313" key="5">
    <source>
        <dbReference type="EMBL" id="NDU94299.1"/>
    </source>
</evidence>
<dbReference type="GO" id="GO:0046872">
    <property type="term" value="F:metal ion binding"/>
    <property type="evidence" value="ECO:0007669"/>
    <property type="project" value="InterPro"/>
</dbReference>
<name>A0A6L9LBT8_9BACT</name>
<dbReference type="InterPro" id="IPR004843">
    <property type="entry name" value="Calcineurin-like_PHP"/>
</dbReference>
<dbReference type="AlphaFoldDB" id="A0A6L9LBT8"/>
<sequence length="1047" mass="111234">MTFRWRTDPASVGVVRFGASTDKLTGMVSEAGPVTDHEVTVTGLNPNTQYFYSVGTAAGTLQGDANNYFITFPAEGTPKKTRIWSLGDFGYYNSARQANVKKAFKDYMRSIGDPHLDLWLWLGDNAYNGGQDSEYQAHVFSSDVGYGGDRYMKQTPFFATPGNHDYAGNGDLRMNLNIPYYGVVSHPTKAEAGGVPSGTESYYSFNYGNIHFVSLDSDRYEDVSDLASNTRFLDSRPQINWLKQDLAAAQANPNIKWIIAYWHHPPYTKGTHDSDTDKQLRDVRMNLLPVLEQYKVDLVMCGHSHVYERSRLIKGHYGDAPTFDPNVHNVAEGSNARSNGRFDGSPNSCYYFKSRSSATNEGTIYVVNGTGGAPGWHITSGTAQWPHNAMEVSYDNANLGGSMYIEIEGGKLTSKMIAGDGSIQDQFTIIKDADSFAVPATDGTTRSATCECTDGADGRTYYTDGGLNKLLSIKKNGQDIGRVGDGTFALQLKGNAGASLIPKNGPAGYVNAPSGWYAANRYFTLKTTKDATSPLALSFFYTQADLEAINKGIGQSLTPQQLKVFTIGDGATSFNPDPATGHIGIPKASSPGGGGATILNYGAETPSATTWTNTTLSNGTYRADFLVTRTASGGIGGAMNGADPTVIPLSVTLTASPTQSPGQTSLLATAIGTAPLSYSFSGPGSITSTSNTANVTSLTVAGPQLFSVVVADAAGQKATATVSVTVTSSATVCENFYVGPGAGFSTTTGCENVALGPNAAYVNTTGTQSTFVGSWAGFYSNGQGNTFLGYRTGQALTTGSFNTFLGYQADAESPGLQNATAIGTNAKVGISNAIVLGNNANVGIGTNAPRTKLEVNTGASGQSGVRLTQLTSALSTTATASKFLTVNEQGDVYLANYASGARQSAETSVEALWQRKGQFLQSAKGEAVIIGEGITKTSGDYNLFVSKGILTEKLKVSIKNTADWSDHVFSKTYQLAPLADVEQFIRKHQHLPGVPSASELTKEGMDVAAMNAKLLEKIEELTLYVIDLKKEVETLRKAAKPAPKKRK</sequence>
<evidence type="ECO:0000259" key="4">
    <source>
        <dbReference type="Pfam" id="PF16656"/>
    </source>
</evidence>
<feature type="domain" description="Purple acid phosphatase N-terminal" evidence="4">
    <location>
        <begin position="1"/>
        <end position="58"/>
    </location>
</feature>
<evidence type="ECO:0000256" key="1">
    <source>
        <dbReference type="ARBA" id="ARBA00022729"/>
    </source>
</evidence>
<dbReference type="SUPFAM" id="SSF49363">
    <property type="entry name" value="Purple acid phosphatase, N-terminal domain"/>
    <property type="match status" value="1"/>
</dbReference>
<dbReference type="SUPFAM" id="SSF56300">
    <property type="entry name" value="Metallo-dependent phosphatases"/>
    <property type="match status" value="1"/>
</dbReference>
<dbReference type="EMBL" id="JAAFZH010000002">
    <property type="protein sequence ID" value="NDU94299.1"/>
    <property type="molecule type" value="Genomic_DNA"/>
</dbReference>
<dbReference type="PANTHER" id="PTHR45867:SF3">
    <property type="entry name" value="ACID PHOSPHATASE TYPE 7"/>
    <property type="match status" value="1"/>
</dbReference>
<dbReference type="InterPro" id="IPR015914">
    <property type="entry name" value="PAPs_N"/>
</dbReference>
<evidence type="ECO:0000313" key="6">
    <source>
        <dbReference type="Proteomes" id="UP000474175"/>
    </source>
</evidence>
<dbReference type="Gene3D" id="3.60.21.10">
    <property type="match status" value="1"/>
</dbReference>
<keyword evidence="6" id="KW-1185">Reference proteome</keyword>
<keyword evidence="1" id="KW-0732">Signal</keyword>
<keyword evidence="2" id="KW-0175">Coiled coil</keyword>
<dbReference type="InterPro" id="IPR008963">
    <property type="entry name" value="Purple_acid_Pase-like_N"/>
</dbReference>
<dbReference type="PANTHER" id="PTHR45867">
    <property type="entry name" value="PURPLE ACID PHOSPHATASE"/>
    <property type="match status" value="1"/>
</dbReference>
<evidence type="ECO:0008006" key="7">
    <source>
        <dbReference type="Google" id="ProtNLM"/>
    </source>
</evidence>
<dbReference type="Pfam" id="PF00149">
    <property type="entry name" value="Metallophos"/>
    <property type="match status" value="1"/>
</dbReference>
<feature type="coiled-coil region" evidence="2">
    <location>
        <begin position="1011"/>
        <end position="1038"/>
    </location>
</feature>